<dbReference type="InterPro" id="IPR001667">
    <property type="entry name" value="DDH_dom"/>
</dbReference>
<evidence type="ECO:0000259" key="7">
    <source>
        <dbReference type="Pfam" id="PF02272"/>
    </source>
</evidence>
<protein>
    <recommendedName>
        <fullName evidence="2">Single-stranded-DNA-specific exonuclease RecJ</fullName>
    </recommendedName>
</protein>
<feature type="domain" description="DHHA1" evidence="7">
    <location>
        <begin position="360"/>
        <end position="457"/>
    </location>
</feature>
<dbReference type="Gene3D" id="3.10.310.30">
    <property type="match status" value="1"/>
</dbReference>
<dbReference type="Proteomes" id="UP000464912">
    <property type="component" value="Chromosome"/>
</dbReference>
<evidence type="ECO:0000259" key="8">
    <source>
        <dbReference type="Pfam" id="PF17768"/>
    </source>
</evidence>
<feature type="domain" description="RecJ OB" evidence="8">
    <location>
        <begin position="466"/>
        <end position="574"/>
    </location>
</feature>
<gene>
    <name evidence="9" type="primary">recJ</name>
    <name evidence="9" type="ORF">GP480_02900</name>
</gene>
<reference evidence="9 10" key="1">
    <citation type="journal article" date="2020" name="MBio">
        <title>Erratum for Teymournejad et al., 'Isolation and Molecular Analysis of a Novel Neorickettsia Species That Causes Potomac Horse Fever'.</title>
        <authorList>
            <person name="Teymournejad O."/>
            <person name="Lin M."/>
            <person name="Bekebrede H."/>
            <person name="Kamr A."/>
            <person name="Toribio R.E."/>
            <person name="Arroyo L.G."/>
            <person name="Baird J.D."/>
            <person name="Rikihisa Y."/>
        </authorList>
    </citation>
    <scope>NUCLEOTIDE SEQUENCE [LARGE SCALE GENOMIC DNA]</scope>
    <source>
        <strain evidence="9 10">Fin17</strain>
    </source>
</reference>
<dbReference type="InterPro" id="IPR041122">
    <property type="entry name" value="RecJ_OB"/>
</dbReference>
<sequence length="577" mass="63460">MQNLRTSIKGSIWVHNPIPYKELLFLRQKFGLSLTVASVLYNRVEADDDIANFLDPKLKHTLPDPFSLLGMKEAIERILEAISEDEKIVIYGDYDVDGATSSALLKNYFREIGKKVDVYIPDRITEGYGPNKAAFTQLKKEGYTLCITVDCGTLAHTEIEVANTIGLDVIVVDHHISADVIPPATAVINPNRIDQPNVPYTEHLAAVGVSFLLLIGLNVILRTKGFFDNKSEPNLINYLDLVALGTVCDVVRLTGINRAFVKQGLKVINQRRNLGLRTLTHELKLFNTLDTYHLGYIIGPHINAGGRISQSSLGSRLLSTQNPAEAEEIATTLCVLNLKRKEIEKTALQEVITQVEKTNKKIILAASANWHQGIIGIVASRIKERYHLPTIILSIDGNIAKASARSIKGANIGVAVIAAKESGLIIEGGGHKMAAGFSCAVEKIPAIREFFEEYFKEVDTQESIRIDSELYIDTITSDLCEDLKILAPHGSGNPEPKFVLKNVRIVTSRIISEDGHIACTLRDARTHTSIRGIAFRADPVLKEAILNCEVTSLLVKIKADSLGYSSKPQVIIEDAST</sequence>
<dbReference type="KEGG" id="nef:GP480_02900"/>
<dbReference type="NCBIfam" id="TIGR00644">
    <property type="entry name" value="recJ"/>
    <property type="match status" value="1"/>
</dbReference>
<evidence type="ECO:0000256" key="3">
    <source>
        <dbReference type="ARBA" id="ARBA00022722"/>
    </source>
</evidence>
<dbReference type="Pfam" id="PF01368">
    <property type="entry name" value="DHH"/>
    <property type="match status" value="1"/>
</dbReference>
<dbReference type="SUPFAM" id="SSF64182">
    <property type="entry name" value="DHH phosphoesterases"/>
    <property type="match status" value="1"/>
</dbReference>
<organism evidence="9 10">
    <name type="scientific">Neorickettsia findlayensis</name>
    <dbReference type="NCBI Taxonomy" id="2686014"/>
    <lineage>
        <taxon>Bacteria</taxon>
        <taxon>Pseudomonadati</taxon>
        <taxon>Pseudomonadota</taxon>
        <taxon>Alphaproteobacteria</taxon>
        <taxon>Rickettsiales</taxon>
        <taxon>Anaplasmataceae</taxon>
        <taxon>Neorickettsia</taxon>
    </lineage>
</organism>
<evidence type="ECO:0000259" key="6">
    <source>
        <dbReference type="Pfam" id="PF01368"/>
    </source>
</evidence>
<evidence type="ECO:0000256" key="1">
    <source>
        <dbReference type="ARBA" id="ARBA00005915"/>
    </source>
</evidence>
<accession>A0A6P1GBK1</accession>
<evidence type="ECO:0000256" key="4">
    <source>
        <dbReference type="ARBA" id="ARBA00022801"/>
    </source>
</evidence>
<dbReference type="InterPro" id="IPR004610">
    <property type="entry name" value="RecJ"/>
</dbReference>
<keyword evidence="4" id="KW-0378">Hydrolase</keyword>
<evidence type="ECO:0000256" key="5">
    <source>
        <dbReference type="ARBA" id="ARBA00022839"/>
    </source>
</evidence>
<dbReference type="AlphaFoldDB" id="A0A6P1GBK1"/>
<name>A0A6P1GBK1_9RICK</name>
<comment type="similarity">
    <text evidence="1">Belongs to the RecJ family.</text>
</comment>
<dbReference type="PANTHER" id="PTHR30255:SF2">
    <property type="entry name" value="SINGLE-STRANDED-DNA-SPECIFIC EXONUCLEASE RECJ"/>
    <property type="match status" value="1"/>
</dbReference>
<dbReference type="PANTHER" id="PTHR30255">
    <property type="entry name" value="SINGLE-STRANDED-DNA-SPECIFIC EXONUCLEASE RECJ"/>
    <property type="match status" value="1"/>
</dbReference>
<keyword evidence="5 9" id="KW-0269">Exonuclease</keyword>
<dbReference type="GO" id="GO:0008409">
    <property type="term" value="F:5'-3' exonuclease activity"/>
    <property type="evidence" value="ECO:0007669"/>
    <property type="project" value="InterPro"/>
</dbReference>
<dbReference type="EMBL" id="CP047224">
    <property type="protein sequence ID" value="QHD65583.1"/>
    <property type="molecule type" value="Genomic_DNA"/>
</dbReference>
<feature type="domain" description="DDH" evidence="6">
    <location>
        <begin position="87"/>
        <end position="246"/>
    </location>
</feature>
<dbReference type="Gene3D" id="3.90.1640.30">
    <property type="match status" value="1"/>
</dbReference>
<dbReference type="InterPro" id="IPR038763">
    <property type="entry name" value="DHH_sf"/>
</dbReference>
<dbReference type="InterPro" id="IPR003156">
    <property type="entry name" value="DHHA1_dom"/>
</dbReference>
<dbReference type="GO" id="GO:0006310">
    <property type="term" value="P:DNA recombination"/>
    <property type="evidence" value="ECO:0007669"/>
    <property type="project" value="InterPro"/>
</dbReference>
<dbReference type="GO" id="GO:0006281">
    <property type="term" value="P:DNA repair"/>
    <property type="evidence" value="ECO:0007669"/>
    <property type="project" value="InterPro"/>
</dbReference>
<evidence type="ECO:0000256" key="2">
    <source>
        <dbReference type="ARBA" id="ARBA00019841"/>
    </source>
</evidence>
<evidence type="ECO:0000313" key="9">
    <source>
        <dbReference type="EMBL" id="QHD65583.1"/>
    </source>
</evidence>
<keyword evidence="10" id="KW-1185">Reference proteome</keyword>
<dbReference type="InterPro" id="IPR051673">
    <property type="entry name" value="SSDNA_exonuclease_RecJ"/>
</dbReference>
<dbReference type="Pfam" id="PF02272">
    <property type="entry name" value="DHHA1"/>
    <property type="match status" value="1"/>
</dbReference>
<proteinExistence type="inferred from homology"/>
<keyword evidence="3" id="KW-0540">Nuclease</keyword>
<dbReference type="Pfam" id="PF17768">
    <property type="entry name" value="RecJ_OB"/>
    <property type="match status" value="1"/>
</dbReference>
<reference evidence="9 10" key="2">
    <citation type="journal article" date="2020" name="MBio">
        <title>Isolation and Molecular Analysis of a Novel Neorickettsia Species That Causes Potomac Horse Fever.</title>
        <authorList>
            <person name="Teymournejad O."/>
            <person name="Lin M."/>
            <person name="Bekebrede H."/>
            <person name="Kamr A."/>
            <person name="Toribio R.E."/>
            <person name="Arroyo L.G."/>
            <person name="Baird J.D."/>
            <person name="Rikihisa Y."/>
        </authorList>
    </citation>
    <scope>NUCLEOTIDE SEQUENCE [LARGE SCALE GENOMIC DNA]</scope>
    <source>
        <strain evidence="9 10">Fin17</strain>
    </source>
</reference>
<evidence type="ECO:0000313" key="10">
    <source>
        <dbReference type="Proteomes" id="UP000464912"/>
    </source>
</evidence>
<dbReference type="GO" id="GO:0003676">
    <property type="term" value="F:nucleic acid binding"/>
    <property type="evidence" value="ECO:0007669"/>
    <property type="project" value="InterPro"/>
</dbReference>